<accession>A0A2Z7D4M6</accession>
<evidence type="ECO:0000256" key="1">
    <source>
        <dbReference type="SAM" id="MobiDB-lite"/>
    </source>
</evidence>
<proteinExistence type="predicted"/>
<sequence>MPKLVQHAAQLRAGQIRRDLSCEKRAAIAHVLERFVHREIDQEGSTRRFDLTPRVQTRSNNTQAARTPSHKCTPAPMLCV</sequence>
<dbReference type="Proteomes" id="UP000250235">
    <property type="component" value="Unassembled WGS sequence"/>
</dbReference>
<name>A0A2Z7D4M6_9LAMI</name>
<evidence type="ECO:0000313" key="3">
    <source>
        <dbReference type="Proteomes" id="UP000250235"/>
    </source>
</evidence>
<organism evidence="2 3">
    <name type="scientific">Dorcoceras hygrometricum</name>
    <dbReference type="NCBI Taxonomy" id="472368"/>
    <lineage>
        <taxon>Eukaryota</taxon>
        <taxon>Viridiplantae</taxon>
        <taxon>Streptophyta</taxon>
        <taxon>Embryophyta</taxon>
        <taxon>Tracheophyta</taxon>
        <taxon>Spermatophyta</taxon>
        <taxon>Magnoliopsida</taxon>
        <taxon>eudicotyledons</taxon>
        <taxon>Gunneridae</taxon>
        <taxon>Pentapetalae</taxon>
        <taxon>asterids</taxon>
        <taxon>lamiids</taxon>
        <taxon>Lamiales</taxon>
        <taxon>Gesneriaceae</taxon>
        <taxon>Didymocarpoideae</taxon>
        <taxon>Trichosporeae</taxon>
        <taxon>Loxocarpinae</taxon>
        <taxon>Dorcoceras</taxon>
    </lineage>
</organism>
<reference evidence="2 3" key="1">
    <citation type="journal article" date="2015" name="Proc. Natl. Acad. Sci. U.S.A.">
        <title>The resurrection genome of Boea hygrometrica: A blueprint for survival of dehydration.</title>
        <authorList>
            <person name="Xiao L."/>
            <person name="Yang G."/>
            <person name="Zhang L."/>
            <person name="Yang X."/>
            <person name="Zhao S."/>
            <person name="Ji Z."/>
            <person name="Zhou Q."/>
            <person name="Hu M."/>
            <person name="Wang Y."/>
            <person name="Chen M."/>
            <person name="Xu Y."/>
            <person name="Jin H."/>
            <person name="Xiao X."/>
            <person name="Hu G."/>
            <person name="Bao F."/>
            <person name="Hu Y."/>
            <person name="Wan P."/>
            <person name="Li L."/>
            <person name="Deng X."/>
            <person name="Kuang T."/>
            <person name="Xiang C."/>
            <person name="Zhu J.K."/>
            <person name="Oliver M.J."/>
            <person name="He Y."/>
        </authorList>
    </citation>
    <scope>NUCLEOTIDE SEQUENCE [LARGE SCALE GENOMIC DNA]</scope>
    <source>
        <strain evidence="3">cv. XS01</strain>
    </source>
</reference>
<feature type="region of interest" description="Disordered" evidence="1">
    <location>
        <begin position="47"/>
        <end position="80"/>
    </location>
</feature>
<dbReference type="EMBL" id="KQ990071">
    <property type="protein sequence ID" value="KZV53727.1"/>
    <property type="molecule type" value="Genomic_DNA"/>
</dbReference>
<protein>
    <submittedName>
        <fullName evidence="2">Uncharacterized protein</fullName>
    </submittedName>
</protein>
<keyword evidence="3" id="KW-1185">Reference proteome</keyword>
<evidence type="ECO:0000313" key="2">
    <source>
        <dbReference type="EMBL" id="KZV53727.1"/>
    </source>
</evidence>
<dbReference type="AlphaFoldDB" id="A0A2Z7D4M6"/>
<feature type="compositionally biased region" description="Polar residues" evidence="1">
    <location>
        <begin position="54"/>
        <end position="66"/>
    </location>
</feature>
<gene>
    <name evidence="2" type="ORF">F511_26506</name>
</gene>